<keyword evidence="2" id="KW-1185">Reference proteome</keyword>
<sequence length="73" mass="7880">MASISGSFEKLSPSRQDGATEWSVASAQSLYQQVLSKVSLLELDARLAAITAIFIAHKLNVWELLCPQTGCQA</sequence>
<dbReference type="InterPro" id="IPR036915">
    <property type="entry name" value="Cyclin-like_sf"/>
</dbReference>
<accession>A0AAW1RE82</accession>
<comment type="caution">
    <text evidence="1">The sequence shown here is derived from an EMBL/GenBank/DDBJ whole genome shotgun (WGS) entry which is preliminary data.</text>
</comment>
<dbReference type="EMBL" id="JALJOV010002300">
    <property type="protein sequence ID" value="KAK9831831.1"/>
    <property type="molecule type" value="Genomic_DNA"/>
</dbReference>
<reference evidence="1 2" key="1">
    <citation type="journal article" date="2024" name="Nat. Commun.">
        <title>Phylogenomics reveals the evolutionary origins of lichenization in chlorophyte algae.</title>
        <authorList>
            <person name="Puginier C."/>
            <person name="Libourel C."/>
            <person name="Otte J."/>
            <person name="Skaloud P."/>
            <person name="Haon M."/>
            <person name="Grisel S."/>
            <person name="Petersen M."/>
            <person name="Berrin J.G."/>
            <person name="Delaux P.M."/>
            <person name="Dal Grande F."/>
            <person name="Keller J."/>
        </authorList>
    </citation>
    <scope>NUCLEOTIDE SEQUENCE [LARGE SCALE GENOMIC DNA]</scope>
    <source>
        <strain evidence="1 2">SAG 2523</strain>
    </source>
</reference>
<protein>
    <submittedName>
        <fullName evidence="1">Uncharacterized protein</fullName>
    </submittedName>
</protein>
<dbReference type="AlphaFoldDB" id="A0AAW1RE82"/>
<evidence type="ECO:0000313" key="2">
    <source>
        <dbReference type="Proteomes" id="UP001485043"/>
    </source>
</evidence>
<dbReference type="SUPFAM" id="SSF47954">
    <property type="entry name" value="Cyclin-like"/>
    <property type="match status" value="1"/>
</dbReference>
<dbReference type="Proteomes" id="UP001485043">
    <property type="component" value="Unassembled WGS sequence"/>
</dbReference>
<proteinExistence type="predicted"/>
<organism evidence="1 2">
    <name type="scientific">Apatococcus fuscideae</name>
    <dbReference type="NCBI Taxonomy" id="2026836"/>
    <lineage>
        <taxon>Eukaryota</taxon>
        <taxon>Viridiplantae</taxon>
        <taxon>Chlorophyta</taxon>
        <taxon>core chlorophytes</taxon>
        <taxon>Trebouxiophyceae</taxon>
        <taxon>Chlorellales</taxon>
        <taxon>Chlorellaceae</taxon>
        <taxon>Apatococcus</taxon>
    </lineage>
</organism>
<name>A0AAW1RE82_9CHLO</name>
<gene>
    <name evidence="1" type="ORF">WJX84_002110</name>
</gene>
<evidence type="ECO:0000313" key="1">
    <source>
        <dbReference type="EMBL" id="KAK9831831.1"/>
    </source>
</evidence>